<name>A0A0W1ARK9_9BACL</name>
<dbReference type="CDD" id="cd14852">
    <property type="entry name" value="LD-carboxypeptidase"/>
    <property type="match status" value="1"/>
</dbReference>
<dbReference type="SUPFAM" id="SSF55166">
    <property type="entry name" value="Hedgehog/DD-peptidase"/>
    <property type="match status" value="1"/>
</dbReference>
<evidence type="ECO:0000313" key="4">
    <source>
        <dbReference type="Proteomes" id="UP000054709"/>
    </source>
</evidence>
<dbReference type="AlphaFoldDB" id="A0A0W1ARK9"/>
<dbReference type="PANTHER" id="PTHR34385">
    <property type="entry name" value="D-ALANYL-D-ALANINE CARBOXYPEPTIDASE"/>
    <property type="match status" value="1"/>
</dbReference>
<sequence length="287" mass="31689">MSKKLKILILLIVVIAVGWGIGKYTTPSPSASDSNGSNINVQDDLQAKPGEDGNSTEEGITDPVVANPSNTTDPSDPSEPDSNEKGNSTDDSFKEPDSIAVMVNKEYGLPENYKPTDLVYPEVRFTFKEKIEKRMMRKEAAEALEELFAGAEEDGIYLAGVSAYRSKETQTRLFNRYVKKDGEELARTYSAVPGYSEHQTGLAIDVSGSDGKCAAESCFGGTKEAEWLAQHATEYGYIIRFPEGKQDITGYKYEPWHIRYVGKDIATYIADEGITLEEYYDVVPVSK</sequence>
<accession>A0A0W1ARK9</accession>
<dbReference type="EMBL" id="LCZJ02000037">
    <property type="protein sequence ID" value="KTD83928.1"/>
    <property type="molecule type" value="Genomic_DNA"/>
</dbReference>
<dbReference type="OrthoDB" id="9792074at2"/>
<dbReference type="Gene3D" id="3.30.1380.10">
    <property type="match status" value="1"/>
</dbReference>
<dbReference type="Proteomes" id="UP000054709">
    <property type="component" value="Unassembled WGS sequence"/>
</dbReference>
<dbReference type="InterPro" id="IPR003709">
    <property type="entry name" value="VanY-like_core_dom"/>
</dbReference>
<evidence type="ECO:0000313" key="3">
    <source>
        <dbReference type="EMBL" id="KTD83928.1"/>
    </source>
</evidence>
<dbReference type="RefSeq" id="WP_060626008.1">
    <property type="nucleotide sequence ID" value="NZ_LCZJ02000037.1"/>
</dbReference>
<dbReference type="InterPro" id="IPR058193">
    <property type="entry name" value="VanY/YodJ_core_dom"/>
</dbReference>
<evidence type="ECO:0000256" key="1">
    <source>
        <dbReference type="SAM" id="MobiDB-lite"/>
    </source>
</evidence>
<dbReference type="GO" id="GO:0006508">
    <property type="term" value="P:proteolysis"/>
    <property type="evidence" value="ECO:0007669"/>
    <property type="project" value="InterPro"/>
</dbReference>
<reference evidence="3 4" key="1">
    <citation type="journal article" date="2015" name="Int. Biodeterior. Biodegradation">
        <title>Physiological and genetic screening methods for the isolation of methyl tert-butyl ether-degrading bacteria for bioremediation purposes.</title>
        <authorList>
            <person name="Guisado I.M."/>
            <person name="Purswani J."/>
            <person name="Gonzalez Lopez J."/>
            <person name="Pozo C."/>
        </authorList>
    </citation>
    <scope>NUCLEOTIDE SEQUENCE [LARGE SCALE GENOMIC DNA]</scope>
    <source>
        <strain evidence="3 4">SH7</strain>
    </source>
</reference>
<dbReference type="GO" id="GO:0008233">
    <property type="term" value="F:peptidase activity"/>
    <property type="evidence" value="ECO:0007669"/>
    <property type="project" value="InterPro"/>
</dbReference>
<protein>
    <submittedName>
        <fullName evidence="3">Peptidase M15</fullName>
    </submittedName>
</protein>
<keyword evidence="4" id="KW-1185">Reference proteome</keyword>
<dbReference type="PANTHER" id="PTHR34385:SF1">
    <property type="entry name" value="PEPTIDOGLYCAN L-ALANYL-D-GLUTAMATE ENDOPEPTIDASE CWLK"/>
    <property type="match status" value="1"/>
</dbReference>
<dbReference type="InterPro" id="IPR052179">
    <property type="entry name" value="DD-CPase-like"/>
</dbReference>
<feature type="domain" description="D-alanyl-D-alanine carboxypeptidase-like core" evidence="2">
    <location>
        <begin position="134"/>
        <end position="263"/>
    </location>
</feature>
<feature type="compositionally biased region" description="Polar residues" evidence="1">
    <location>
        <begin position="27"/>
        <end position="43"/>
    </location>
</feature>
<evidence type="ECO:0000259" key="2">
    <source>
        <dbReference type="Pfam" id="PF02557"/>
    </source>
</evidence>
<comment type="caution">
    <text evidence="3">The sequence shown here is derived from an EMBL/GenBank/DDBJ whole genome shotgun (WGS) entry which is preliminary data.</text>
</comment>
<proteinExistence type="predicted"/>
<gene>
    <name evidence="3" type="ORF">UQ64_27560</name>
</gene>
<dbReference type="Pfam" id="PF02557">
    <property type="entry name" value="VanY"/>
    <property type="match status" value="1"/>
</dbReference>
<feature type="region of interest" description="Disordered" evidence="1">
    <location>
        <begin position="27"/>
        <end position="96"/>
    </location>
</feature>
<dbReference type="InterPro" id="IPR009045">
    <property type="entry name" value="Zn_M74/Hedgehog-like"/>
</dbReference>
<feature type="compositionally biased region" description="Basic and acidic residues" evidence="1">
    <location>
        <begin position="82"/>
        <end position="96"/>
    </location>
</feature>
<organism evidence="3 4">
    <name type="scientific">Paenibacillus etheri</name>
    <dbReference type="NCBI Taxonomy" id="1306852"/>
    <lineage>
        <taxon>Bacteria</taxon>
        <taxon>Bacillati</taxon>
        <taxon>Bacillota</taxon>
        <taxon>Bacilli</taxon>
        <taxon>Bacillales</taxon>
        <taxon>Paenibacillaceae</taxon>
        <taxon>Paenibacillus</taxon>
    </lineage>
</organism>